<keyword evidence="3" id="KW-0812">Transmembrane</keyword>
<dbReference type="OrthoDB" id="9795736at2"/>
<dbReference type="Pfam" id="PF06210">
    <property type="entry name" value="DUF1003"/>
    <property type="match status" value="1"/>
</dbReference>
<dbReference type="InterPro" id="IPR010406">
    <property type="entry name" value="DUF1003"/>
</dbReference>
<dbReference type="EMBL" id="CP013234">
    <property type="protein sequence ID" value="AMP04906.1"/>
    <property type="molecule type" value="Genomic_DNA"/>
</dbReference>
<evidence type="ECO:0000313" key="5">
    <source>
        <dbReference type="Proteomes" id="UP000074561"/>
    </source>
</evidence>
<feature type="transmembrane region" description="Helical" evidence="3">
    <location>
        <begin position="51"/>
        <end position="70"/>
    </location>
</feature>
<dbReference type="RefSeq" id="WP_061940411.1">
    <property type="nucleotide sequence ID" value="NZ_CP013234.1"/>
</dbReference>
<proteinExistence type="predicted"/>
<dbReference type="AlphaFoldDB" id="A0A127Q4J9"/>
<keyword evidence="1" id="KW-0175">Coiled coil</keyword>
<evidence type="ECO:0000313" key="4">
    <source>
        <dbReference type="EMBL" id="AMP04906.1"/>
    </source>
</evidence>
<keyword evidence="3" id="KW-0472">Membrane</keyword>
<protein>
    <recommendedName>
        <fullName evidence="6">DUF1003 domain-containing protein</fullName>
    </recommendedName>
</protein>
<name>A0A127Q4J9_9BURK</name>
<dbReference type="Proteomes" id="UP000074561">
    <property type="component" value="Chromosome"/>
</dbReference>
<accession>A0A127Q4J9</accession>
<organism evidence="4 5">
    <name type="scientific">Collimonas pratensis</name>
    <dbReference type="NCBI Taxonomy" id="279113"/>
    <lineage>
        <taxon>Bacteria</taxon>
        <taxon>Pseudomonadati</taxon>
        <taxon>Pseudomonadota</taxon>
        <taxon>Betaproteobacteria</taxon>
        <taxon>Burkholderiales</taxon>
        <taxon>Oxalobacteraceae</taxon>
        <taxon>Collimonas</taxon>
    </lineage>
</organism>
<evidence type="ECO:0008006" key="6">
    <source>
        <dbReference type="Google" id="ProtNLM"/>
    </source>
</evidence>
<dbReference type="STRING" id="279113.CPter91_2554"/>
<feature type="compositionally biased region" description="Basic and acidic residues" evidence="2">
    <location>
        <begin position="172"/>
        <end position="184"/>
    </location>
</feature>
<evidence type="ECO:0000256" key="2">
    <source>
        <dbReference type="SAM" id="MobiDB-lite"/>
    </source>
</evidence>
<sequence>MDKQDRDPAEPVAQIGQNIESILALYQQEEQKLSGSQRLLEYVSNFVGRPYFLSVILLFASLWILLSLVGRAAGWHHFDPPPFFWLQGIVSLCALLITTVVLIKQNRLARFEEQRQHLELQVNLLTEQKTTKLINLIEELRRDLPMVKDRHDPEAEAMQQPTDPHQVLTALDQRRDVHAGRERK</sequence>
<evidence type="ECO:0000256" key="3">
    <source>
        <dbReference type="SAM" id="Phobius"/>
    </source>
</evidence>
<feature type="region of interest" description="Disordered" evidence="2">
    <location>
        <begin position="151"/>
        <end position="184"/>
    </location>
</feature>
<reference evidence="4 5" key="1">
    <citation type="submission" date="2015-11" db="EMBL/GenBank/DDBJ databases">
        <title>Exploring the genomic traits of fungus-feeding bacterial genus Collimonas.</title>
        <authorList>
            <person name="Song C."/>
            <person name="Schmidt R."/>
            <person name="de Jager V."/>
            <person name="Krzyzanowska D."/>
            <person name="Jongedijk E."/>
            <person name="Cankar K."/>
            <person name="Beekwilder J."/>
            <person name="van Veen A."/>
            <person name="de Boer W."/>
            <person name="van Veen J.A."/>
            <person name="Garbeva P."/>
        </authorList>
    </citation>
    <scope>NUCLEOTIDE SEQUENCE [LARGE SCALE GENOMIC DNA]</scope>
    <source>
        <strain evidence="4 5">Ter91</strain>
    </source>
</reference>
<dbReference type="KEGG" id="cpra:CPter91_2554"/>
<feature type="coiled-coil region" evidence="1">
    <location>
        <begin position="101"/>
        <end position="128"/>
    </location>
</feature>
<gene>
    <name evidence="4" type="ORF">CPter91_2554</name>
</gene>
<feature type="transmembrane region" description="Helical" evidence="3">
    <location>
        <begin position="82"/>
        <end position="103"/>
    </location>
</feature>
<keyword evidence="3" id="KW-1133">Transmembrane helix</keyword>
<evidence type="ECO:0000256" key="1">
    <source>
        <dbReference type="SAM" id="Coils"/>
    </source>
</evidence>